<feature type="region of interest" description="Disordered" evidence="12">
    <location>
        <begin position="296"/>
        <end position="316"/>
    </location>
</feature>
<reference evidence="14 15" key="1">
    <citation type="submission" date="2015-08" db="EMBL/GenBank/DDBJ databases">
        <authorList>
            <person name="Babu N.S."/>
            <person name="Beckwith C.J."/>
            <person name="Beseler K.G."/>
            <person name="Brison A."/>
            <person name="Carone J.V."/>
            <person name="Caskin T.P."/>
            <person name="Diamond M."/>
            <person name="Durham M.E."/>
            <person name="Foxe J.M."/>
            <person name="Go M."/>
            <person name="Henderson B.A."/>
            <person name="Jones I.B."/>
            <person name="McGettigan J.A."/>
            <person name="Micheletti S.J."/>
            <person name="Nasrallah M.E."/>
            <person name="Ortiz D."/>
            <person name="Piller C.R."/>
            <person name="Privatt S.R."/>
            <person name="Schneider S.L."/>
            <person name="Sharp S."/>
            <person name="Smith T.C."/>
            <person name="Stanton J.D."/>
            <person name="Ullery H.E."/>
            <person name="Wilson R.J."/>
            <person name="Serrano M.G."/>
            <person name="Buck G."/>
            <person name="Lee V."/>
            <person name="Wang Y."/>
            <person name="Carvalho R."/>
            <person name="Voegtly L."/>
            <person name="Shi R."/>
            <person name="Duckworth R."/>
            <person name="Johnson A."/>
            <person name="Loviza R."/>
            <person name="Walstead R."/>
            <person name="Shah Z."/>
            <person name="Kiflezghi M."/>
            <person name="Wade K."/>
            <person name="Ball S.L."/>
            <person name="Bradley K.W."/>
            <person name="Asai D.J."/>
            <person name="Bowman C.A."/>
            <person name="Russell D.A."/>
            <person name="Pope W.H."/>
            <person name="Jacobs-Sera D."/>
            <person name="Hendrix R.W."/>
            <person name="Hatfull G.F."/>
        </authorList>
    </citation>
    <scope>NUCLEOTIDE SEQUENCE [LARGE SCALE GENOMIC DNA]</scope>
    <source>
        <strain evidence="14 15">DSM 27648</strain>
    </source>
</reference>
<sequence length="316" mass="33485">MARSDLGARGVSMHRRGLRALAICLALAVCLAPALASGEPPKPATRPSPARPNASTSTKAAPAPKTAARAPAPKRSTTPQTIAASRIWHTPTPGKTAPLDKAGRPMLVLQGLNIPDRVELSAKGDHGGFSAEDLDRAARIMREPSSGNEHPIDPRLLDFVYRIQTHFKAHEIRIISAYRTPHAGKTSNHGKGRAMDLVVPGATDEEVATFARDQGFCGVGVYPVSGFVHVDVRERSFFWVDSSGPGKRNRTRGILGDLAQKTDARALARGEHPVPPFVIATDVDAAVGNVRAANAITTDEDDEDFAPGDDPTGGAD</sequence>
<evidence type="ECO:0000256" key="1">
    <source>
        <dbReference type="ARBA" id="ARBA00001947"/>
    </source>
</evidence>
<keyword evidence="7" id="KW-0862">Zinc</keyword>
<dbReference type="PANTHER" id="PTHR37425">
    <property type="match status" value="1"/>
</dbReference>
<dbReference type="EMBL" id="CP012333">
    <property type="protein sequence ID" value="AKV00942.1"/>
    <property type="molecule type" value="Genomic_DNA"/>
</dbReference>
<evidence type="ECO:0000256" key="11">
    <source>
        <dbReference type="ARBA" id="ARBA00093666"/>
    </source>
</evidence>
<keyword evidence="9" id="KW-0961">Cell wall biogenesis/degradation</keyword>
<evidence type="ECO:0000256" key="10">
    <source>
        <dbReference type="ARBA" id="ARBA00093448"/>
    </source>
</evidence>
<evidence type="ECO:0000256" key="5">
    <source>
        <dbReference type="ARBA" id="ARBA00022729"/>
    </source>
</evidence>
<keyword evidence="5 13" id="KW-0732">Signal</keyword>
<evidence type="ECO:0000256" key="13">
    <source>
        <dbReference type="SAM" id="SignalP"/>
    </source>
</evidence>
<dbReference type="KEGG" id="llu:AKJ09_07605"/>
<proteinExistence type="inferred from homology"/>
<dbReference type="GO" id="GO:0046872">
    <property type="term" value="F:metal ion binding"/>
    <property type="evidence" value="ECO:0007669"/>
    <property type="project" value="UniProtKB-KW"/>
</dbReference>
<dbReference type="PANTHER" id="PTHR37425:SF1">
    <property type="entry name" value="OUTER MEMBRANE PROTEIN"/>
    <property type="match status" value="1"/>
</dbReference>
<keyword evidence="8" id="KW-0482">Metalloprotease</keyword>
<evidence type="ECO:0000256" key="6">
    <source>
        <dbReference type="ARBA" id="ARBA00022801"/>
    </source>
</evidence>
<dbReference type="Gene3D" id="3.30.1380.10">
    <property type="match status" value="1"/>
</dbReference>
<evidence type="ECO:0000256" key="2">
    <source>
        <dbReference type="ARBA" id="ARBA00004776"/>
    </source>
</evidence>
<evidence type="ECO:0000256" key="7">
    <source>
        <dbReference type="ARBA" id="ARBA00022833"/>
    </source>
</evidence>
<accession>A0A0K1Q5L1</accession>
<evidence type="ECO:0000313" key="15">
    <source>
        <dbReference type="Proteomes" id="UP000064967"/>
    </source>
</evidence>
<feature type="region of interest" description="Disordered" evidence="12">
    <location>
        <begin position="37"/>
        <end position="101"/>
    </location>
</feature>
<name>A0A0K1Q5L1_9BACT</name>
<dbReference type="AlphaFoldDB" id="A0A0K1Q5L1"/>
<evidence type="ECO:0000256" key="9">
    <source>
        <dbReference type="ARBA" id="ARBA00023316"/>
    </source>
</evidence>
<evidence type="ECO:0000256" key="3">
    <source>
        <dbReference type="ARBA" id="ARBA00022670"/>
    </source>
</evidence>
<keyword evidence="6" id="KW-0378">Hydrolase</keyword>
<protein>
    <recommendedName>
        <fullName evidence="11">Murein endopeptidase K</fullName>
    </recommendedName>
</protein>
<dbReference type="InterPro" id="IPR010275">
    <property type="entry name" value="MepK"/>
</dbReference>
<dbReference type="STRING" id="1391654.AKJ09_07605"/>
<feature type="compositionally biased region" description="Acidic residues" evidence="12">
    <location>
        <begin position="298"/>
        <end position="307"/>
    </location>
</feature>
<comment type="pathway">
    <text evidence="2">Cell wall biogenesis; cell wall polysaccharide biosynthesis.</text>
</comment>
<evidence type="ECO:0000256" key="4">
    <source>
        <dbReference type="ARBA" id="ARBA00022723"/>
    </source>
</evidence>
<keyword evidence="4" id="KW-0479">Metal-binding</keyword>
<dbReference type="GO" id="GO:0071555">
    <property type="term" value="P:cell wall organization"/>
    <property type="evidence" value="ECO:0007669"/>
    <property type="project" value="UniProtKB-KW"/>
</dbReference>
<keyword evidence="15" id="KW-1185">Reference proteome</keyword>
<keyword evidence="3" id="KW-0645">Protease</keyword>
<dbReference type="Proteomes" id="UP000064967">
    <property type="component" value="Chromosome"/>
</dbReference>
<evidence type="ECO:0000313" key="14">
    <source>
        <dbReference type="EMBL" id="AKV00942.1"/>
    </source>
</evidence>
<feature type="compositionally biased region" description="Low complexity" evidence="12">
    <location>
        <begin position="54"/>
        <end position="79"/>
    </location>
</feature>
<dbReference type="SUPFAM" id="SSF55166">
    <property type="entry name" value="Hedgehog/DD-peptidase"/>
    <property type="match status" value="1"/>
</dbReference>
<dbReference type="OrthoDB" id="9782994at2"/>
<evidence type="ECO:0000256" key="12">
    <source>
        <dbReference type="SAM" id="MobiDB-lite"/>
    </source>
</evidence>
<feature type="chain" id="PRO_5005466849" description="Murein endopeptidase K" evidence="13">
    <location>
        <begin position="37"/>
        <end position="316"/>
    </location>
</feature>
<organism evidence="14 15">
    <name type="scientific">Labilithrix luteola</name>
    <dbReference type="NCBI Taxonomy" id="1391654"/>
    <lineage>
        <taxon>Bacteria</taxon>
        <taxon>Pseudomonadati</taxon>
        <taxon>Myxococcota</taxon>
        <taxon>Polyangia</taxon>
        <taxon>Polyangiales</taxon>
        <taxon>Labilitrichaceae</taxon>
        <taxon>Labilithrix</taxon>
    </lineage>
</organism>
<comment type="cofactor">
    <cofactor evidence="1">
        <name>Zn(2+)</name>
        <dbReference type="ChEBI" id="CHEBI:29105"/>
    </cofactor>
</comment>
<dbReference type="GO" id="GO:0006508">
    <property type="term" value="P:proteolysis"/>
    <property type="evidence" value="ECO:0007669"/>
    <property type="project" value="UniProtKB-KW"/>
</dbReference>
<gene>
    <name evidence="14" type="ORF">AKJ09_07605</name>
</gene>
<dbReference type="InterPro" id="IPR009045">
    <property type="entry name" value="Zn_M74/Hedgehog-like"/>
</dbReference>
<dbReference type="GO" id="GO:0008237">
    <property type="term" value="F:metallopeptidase activity"/>
    <property type="evidence" value="ECO:0007669"/>
    <property type="project" value="UniProtKB-KW"/>
</dbReference>
<dbReference type="Pfam" id="PF05951">
    <property type="entry name" value="Peptidase_M15_2"/>
    <property type="match status" value="1"/>
</dbReference>
<evidence type="ECO:0000256" key="8">
    <source>
        <dbReference type="ARBA" id="ARBA00023049"/>
    </source>
</evidence>
<dbReference type="RefSeq" id="WP_146652135.1">
    <property type="nucleotide sequence ID" value="NZ_CP012333.1"/>
</dbReference>
<feature type="signal peptide" evidence="13">
    <location>
        <begin position="1"/>
        <end position="36"/>
    </location>
</feature>
<comment type="similarity">
    <text evidence="10">Belongs to the peptidase M15 family.</text>
</comment>
<feature type="compositionally biased region" description="Pro residues" evidence="12">
    <location>
        <begin position="40"/>
        <end position="50"/>
    </location>
</feature>